<evidence type="ECO:0000259" key="2">
    <source>
        <dbReference type="Pfam" id="PF05651"/>
    </source>
</evidence>
<evidence type="ECO:0000259" key="3">
    <source>
        <dbReference type="Pfam" id="PF13556"/>
    </source>
</evidence>
<dbReference type="PANTHER" id="PTHR33744">
    <property type="entry name" value="CARBOHYDRATE DIACID REGULATOR"/>
    <property type="match status" value="1"/>
</dbReference>
<dbReference type="InterPro" id="IPR025736">
    <property type="entry name" value="PucR_C-HTH_dom"/>
</dbReference>
<dbReference type="Proteomes" id="UP000198508">
    <property type="component" value="Unassembled WGS sequence"/>
</dbReference>
<comment type="similarity">
    <text evidence="1">Belongs to the CdaR family.</text>
</comment>
<gene>
    <name evidence="5" type="ORF">SAMN05216313_12326</name>
</gene>
<reference evidence="6" key="1">
    <citation type="submission" date="2016-10" db="EMBL/GenBank/DDBJ databases">
        <authorList>
            <person name="Varghese N."/>
            <person name="Submissions S."/>
        </authorList>
    </citation>
    <scope>NUCLEOTIDE SEQUENCE [LARGE SCALE GENOMIC DNA]</scope>
    <source>
        <strain evidence="6">NLAE-zl-G277</strain>
    </source>
</reference>
<evidence type="ECO:0000313" key="6">
    <source>
        <dbReference type="Proteomes" id="UP000198508"/>
    </source>
</evidence>
<organism evidence="5 6">
    <name type="scientific">Enterocloster lavalensis</name>
    <dbReference type="NCBI Taxonomy" id="460384"/>
    <lineage>
        <taxon>Bacteria</taxon>
        <taxon>Bacillati</taxon>
        <taxon>Bacillota</taxon>
        <taxon>Clostridia</taxon>
        <taxon>Lachnospirales</taxon>
        <taxon>Lachnospiraceae</taxon>
        <taxon>Enterocloster</taxon>
    </lineage>
</organism>
<dbReference type="STRING" id="460384.SAMN05216313_12326"/>
<evidence type="ECO:0000259" key="4">
    <source>
        <dbReference type="Pfam" id="PF17853"/>
    </source>
</evidence>
<name>A0A1I0IQQ0_9FIRM</name>
<dbReference type="AlphaFoldDB" id="A0A1I0IQQ0"/>
<dbReference type="PANTHER" id="PTHR33744:SF15">
    <property type="entry name" value="CARBOHYDRATE DIACID REGULATOR"/>
    <property type="match status" value="1"/>
</dbReference>
<dbReference type="InterPro" id="IPR041522">
    <property type="entry name" value="CdaR_GGDEF"/>
</dbReference>
<sequence>MSVYLSVAQAQNIVFELMEIVPKGVSVADENGCIIASSSAAFLGKSSRLAKECIEQAGQLQSYNERHYEGNTTATPLFFRDICVGAIIMTGDPERIKRLTSIAKAVGESVICQPYFNNPDQTSYVMYFEYLTEWLNNTEEYTLPFIRRGVRLGIDVTQPYYTVVLDGIWNPVSAQKAVERILSGPNYYLCHNNSCLVLILQEGTDESVLRQVAALFHDIKIAVGSVETSLNRSFVVAQNALFAGKRLHPQKNIYDYRDYEFAYALSKIQDLKVKKGVLELFEQPQHADLLQTLEMYIQESGNSAEVIHKLFIHRNTLKYRLDKIQELTGKNPRSFQDLFYLYVLYVLYRLSK</sequence>
<dbReference type="InterPro" id="IPR042070">
    <property type="entry name" value="PucR_C-HTH_sf"/>
</dbReference>
<dbReference type="RefSeq" id="WP_007718743.1">
    <property type="nucleotide sequence ID" value="NZ_CABJCG010000020.1"/>
</dbReference>
<dbReference type="Pfam" id="PF05651">
    <property type="entry name" value="Diacid_rec"/>
    <property type="match status" value="1"/>
</dbReference>
<dbReference type="Pfam" id="PF17853">
    <property type="entry name" value="GGDEF_2"/>
    <property type="match status" value="1"/>
</dbReference>
<protein>
    <submittedName>
        <fullName evidence="5">Carbohydrate diacid regulator</fullName>
    </submittedName>
</protein>
<evidence type="ECO:0000313" key="5">
    <source>
        <dbReference type="EMBL" id="SET99534.1"/>
    </source>
</evidence>
<dbReference type="Gene3D" id="1.10.10.2840">
    <property type="entry name" value="PucR C-terminal helix-turn-helix domain"/>
    <property type="match status" value="1"/>
</dbReference>
<feature type="domain" description="CdaR GGDEF-like" evidence="4">
    <location>
        <begin position="144"/>
        <end position="241"/>
    </location>
</feature>
<dbReference type="InterPro" id="IPR051448">
    <property type="entry name" value="CdaR-like_regulators"/>
</dbReference>
<dbReference type="InterPro" id="IPR008599">
    <property type="entry name" value="Diacid_rec"/>
</dbReference>
<feature type="domain" description="Putative sugar diacid recognition" evidence="2">
    <location>
        <begin position="6"/>
        <end position="119"/>
    </location>
</feature>
<dbReference type="EMBL" id="FOIM01000023">
    <property type="protein sequence ID" value="SET99534.1"/>
    <property type="molecule type" value="Genomic_DNA"/>
</dbReference>
<dbReference type="GeneID" id="93279315"/>
<dbReference type="Pfam" id="PF13556">
    <property type="entry name" value="HTH_30"/>
    <property type="match status" value="1"/>
</dbReference>
<accession>A0A1I0IQQ0</accession>
<keyword evidence="6" id="KW-1185">Reference proteome</keyword>
<evidence type="ECO:0000256" key="1">
    <source>
        <dbReference type="ARBA" id="ARBA00006754"/>
    </source>
</evidence>
<proteinExistence type="inferred from homology"/>
<feature type="domain" description="PucR C-terminal helix-turn-helix" evidence="3">
    <location>
        <begin position="289"/>
        <end position="343"/>
    </location>
</feature>